<keyword evidence="1" id="KW-1133">Transmembrane helix</keyword>
<feature type="transmembrane region" description="Helical" evidence="1">
    <location>
        <begin position="23"/>
        <end position="44"/>
    </location>
</feature>
<name>A0ABD2SBL7_9SOLN</name>
<dbReference type="EMBL" id="JBJKTR010000015">
    <property type="protein sequence ID" value="KAL3341506.1"/>
    <property type="molecule type" value="Genomic_DNA"/>
</dbReference>
<dbReference type="Proteomes" id="UP001627284">
    <property type="component" value="Unassembled WGS sequence"/>
</dbReference>
<comment type="caution">
    <text evidence="2">The sequence shown here is derived from an EMBL/GenBank/DDBJ whole genome shotgun (WGS) entry which is preliminary data.</text>
</comment>
<keyword evidence="1" id="KW-0472">Membrane</keyword>
<reference evidence="2 3" key="1">
    <citation type="submission" date="2024-05" db="EMBL/GenBank/DDBJ databases">
        <title>De novo assembly of an allotetraploid wild potato.</title>
        <authorList>
            <person name="Hosaka A.J."/>
        </authorList>
    </citation>
    <scope>NUCLEOTIDE SEQUENCE [LARGE SCALE GENOMIC DNA]</scope>
    <source>
        <tissue evidence="2">Young leaves</tissue>
    </source>
</reference>
<dbReference type="EMBL" id="JBJKTR010000015">
    <property type="protein sequence ID" value="KAL3341508.1"/>
    <property type="molecule type" value="Genomic_DNA"/>
</dbReference>
<evidence type="ECO:0000256" key="1">
    <source>
        <dbReference type="SAM" id="Phobius"/>
    </source>
</evidence>
<dbReference type="Gene3D" id="1.10.510.10">
    <property type="entry name" value="Transferase(Phosphotransferase) domain 1"/>
    <property type="match status" value="1"/>
</dbReference>
<dbReference type="AlphaFoldDB" id="A0ABD2SBL7"/>
<sequence length="150" mass="17095">MICNTSSILLFGSRFPILKPTTFFFFFGVCVSAYSYCGQIIFLLKNSCILFSWTNAGWCWTMKSDVYIFGHLLVELITKTKLRSNPSIFDICKPGSFVHKCFEDVDDQSVFDITLLACRCVSADPGERPTMKMVLNDLDKLRKSGKTKKR</sequence>
<keyword evidence="3" id="KW-1185">Reference proteome</keyword>
<evidence type="ECO:0000313" key="3">
    <source>
        <dbReference type="Proteomes" id="UP001627284"/>
    </source>
</evidence>
<dbReference type="EMBL" id="JBJKTR010000015">
    <property type="protein sequence ID" value="KAL3341505.1"/>
    <property type="molecule type" value="Genomic_DNA"/>
</dbReference>
<evidence type="ECO:0000313" key="2">
    <source>
        <dbReference type="EMBL" id="KAL3341507.1"/>
    </source>
</evidence>
<protein>
    <submittedName>
        <fullName evidence="2">Uncharacterized protein</fullName>
    </submittedName>
</protein>
<organism evidence="2 3">
    <name type="scientific">Solanum stoloniferum</name>
    <dbReference type="NCBI Taxonomy" id="62892"/>
    <lineage>
        <taxon>Eukaryota</taxon>
        <taxon>Viridiplantae</taxon>
        <taxon>Streptophyta</taxon>
        <taxon>Embryophyta</taxon>
        <taxon>Tracheophyta</taxon>
        <taxon>Spermatophyta</taxon>
        <taxon>Magnoliopsida</taxon>
        <taxon>eudicotyledons</taxon>
        <taxon>Gunneridae</taxon>
        <taxon>Pentapetalae</taxon>
        <taxon>asterids</taxon>
        <taxon>lamiids</taxon>
        <taxon>Solanales</taxon>
        <taxon>Solanaceae</taxon>
        <taxon>Solanoideae</taxon>
        <taxon>Solaneae</taxon>
        <taxon>Solanum</taxon>
    </lineage>
</organism>
<dbReference type="SUPFAM" id="SSF56112">
    <property type="entry name" value="Protein kinase-like (PK-like)"/>
    <property type="match status" value="1"/>
</dbReference>
<accession>A0ABD2SBL7</accession>
<dbReference type="InterPro" id="IPR011009">
    <property type="entry name" value="Kinase-like_dom_sf"/>
</dbReference>
<keyword evidence="1" id="KW-0812">Transmembrane</keyword>
<proteinExistence type="predicted"/>
<gene>
    <name evidence="2" type="ORF">AABB24_025854</name>
</gene>
<dbReference type="EMBL" id="JBJKTR010000015">
    <property type="protein sequence ID" value="KAL3341507.1"/>
    <property type="molecule type" value="Genomic_DNA"/>
</dbReference>